<dbReference type="InterPro" id="IPR050789">
    <property type="entry name" value="Diverse_Enzym_Activities"/>
</dbReference>
<dbReference type="GO" id="GO:0016787">
    <property type="term" value="F:hydrolase activity"/>
    <property type="evidence" value="ECO:0007669"/>
    <property type="project" value="UniProtKB-KW"/>
</dbReference>
<evidence type="ECO:0000313" key="4">
    <source>
        <dbReference type="Proteomes" id="UP001556692"/>
    </source>
</evidence>
<comment type="caution">
    <text evidence="3">The sequence shown here is derived from an EMBL/GenBank/DDBJ whole genome shotgun (WGS) entry which is preliminary data.</text>
</comment>
<keyword evidence="4" id="KW-1185">Reference proteome</keyword>
<dbReference type="Proteomes" id="UP001556692">
    <property type="component" value="Unassembled WGS sequence"/>
</dbReference>
<dbReference type="Pfam" id="PF00144">
    <property type="entry name" value="Beta-lactamase"/>
    <property type="match status" value="1"/>
</dbReference>
<feature type="chain" id="PRO_5045296200" evidence="1">
    <location>
        <begin position="22"/>
        <end position="418"/>
    </location>
</feature>
<sequence>MKMIRYLALGAAMIMAPPAFTEELPRADPASVGLSAEHLDRVDAVFQERIGAGDFPGAVVLVARHGQIAHLSALGKRSSGGEPMTEDTIFRIYSMTKPITSVVALALVEEGKLDLAAPLHKYLPEFKEMAVATGRAADGTVQTEPAKRPITVLDLMRHTAGLTYGFFGTGPAREVLKEKNPGDGRYTNRELSEILGTLPLEHQPGTAWEYSRATDVLGALIEVIDGRSLGEAMKARVFEPLGMTHTGFHVADPQDHALIAEPKDDDRMIGNIPVFDPRETRKFETGGGGLVSNVRDYARFMQMLMNRGELDGVRILSPMTVDYMLTDQLGEIGRGKYYLPGDGYGFGLGVAVRTRDGASGLMGNVGDFFWGGAAGTYMVGDPHEDMFLVYMVQSPKNAMLLRGIIRNMVYGSIEERND</sequence>
<dbReference type="EC" id="3.1.1.103" evidence="3"/>
<feature type="domain" description="Beta-lactamase-related" evidence="2">
    <location>
        <begin position="42"/>
        <end position="398"/>
    </location>
</feature>
<dbReference type="Gene3D" id="3.40.710.10">
    <property type="entry name" value="DD-peptidase/beta-lactamase superfamily"/>
    <property type="match status" value="1"/>
</dbReference>
<dbReference type="RefSeq" id="WP_367953620.1">
    <property type="nucleotide sequence ID" value="NZ_JBDPGJ010000002.1"/>
</dbReference>
<dbReference type="EMBL" id="JBDPGJ010000002">
    <property type="protein sequence ID" value="MEX0405739.1"/>
    <property type="molecule type" value="Genomic_DNA"/>
</dbReference>
<organism evidence="3 4">
    <name type="scientific">Aquibium pacificus</name>
    <dbReference type="NCBI Taxonomy" id="3153579"/>
    <lineage>
        <taxon>Bacteria</taxon>
        <taxon>Pseudomonadati</taxon>
        <taxon>Pseudomonadota</taxon>
        <taxon>Alphaproteobacteria</taxon>
        <taxon>Hyphomicrobiales</taxon>
        <taxon>Phyllobacteriaceae</taxon>
        <taxon>Aquibium</taxon>
    </lineage>
</organism>
<proteinExistence type="predicted"/>
<evidence type="ECO:0000256" key="1">
    <source>
        <dbReference type="SAM" id="SignalP"/>
    </source>
</evidence>
<accession>A0ABV3SG85</accession>
<dbReference type="SUPFAM" id="SSF56601">
    <property type="entry name" value="beta-lactamase/transpeptidase-like"/>
    <property type="match status" value="1"/>
</dbReference>
<protein>
    <submittedName>
        <fullName evidence="3">Serine hydrolase domain-containing protein</fullName>
        <ecNumber evidence="3">3.1.1.103</ecNumber>
    </submittedName>
</protein>
<gene>
    <name evidence="3" type="ORF">ABGN05_08710</name>
</gene>
<evidence type="ECO:0000259" key="2">
    <source>
        <dbReference type="Pfam" id="PF00144"/>
    </source>
</evidence>
<keyword evidence="1" id="KW-0732">Signal</keyword>
<dbReference type="InterPro" id="IPR012338">
    <property type="entry name" value="Beta-lactam/transpept-like"/>
</dbReference>
<evidence type="ECO:0000313" key="3">
    <source>
        <dbReference type="EMBL" id="MEX0405739.1"/>
    </source>
</evidence>
<feature type="signal peptide" evidence="1">
    <location>
        <begin position="1"/>
        <end position="21"/>
    </location>
</feature>
<dbReference type="InterPro" id="IPR001466">
    <property type="entry name" value="Beta-lactam-related"/>
</dbReference>
<keyword evidence="3" id="KW-0378">Hydrolase</keyword>
<dbReference type="PANTHER" id="PTHR43283:SF3">
    <property type="entry name" value="BETA-LACTAMASE FAMILY PROTEIN (AFU_ORTHOLOGUE AFUA_5G07500)"/>
    <property type="match status" value="1"/>
</dbReference>
<name>A0ABV3SG85_9HYPH</name>
<dbReference type="PANTHER" id="PTHR43283">
    <property type="entry name" value="BETA-LACTAMASE-RELATED"/>
    <property type="match status" value="1"/>
</dbReference>
<reference evidence="3 4" key="1">
    <citation type="submission" date="2024-05" db="EMBL/GenBank/DDBJ databases">
        <authorList>
            <person name="Jiang F."/>
        </authorList>
    </citation>
    <scope>NUCLEOTIDE SEQUENCE [LARGE SCALE GENOMIC DNA]</scope>
    <source>
        <strain evidence="3 4">LZ166</strain>
    </source>
</reference>